<protein>
    <recommendedName>
        <fullName evidence="4">Lipoprotein</fullName>
    </recommendedName>
</protein>
<reference evidence="2 3" key="1">
    <citation type="submission" date="2024-01" db="EMBL/GenBank/DDBJ databases">
        <title>Genome insights into Plantactinospora veratri sp. nov.</title>
        <authorList>
            <person name="Wang L."/>
        </authorList>
    </citation>
    <scope>NUCLEOTIDE SEQUENCE [LARGE SCALE GENOMIC DNA]</scope>
    <source>
        <strain evidence="2 3">NEAU-FHS4</strain>
    </source>
</reference>
<name>A0ABU7SIJ2_9ACTN</name>
<dbReference type="Proteomes" id="UP001339911">
    <property type="component" value="Unassembled WGS sequence"/>
</dbReference>
<evidence type="ECO:0000313" key="2">
    <source>
        <dbReference type="EMBL" id="MEE6309717.1"/>
    </source>
</evidence>
<proteinExistence type="predicted"/>
<keyword evidence="3" id="KW-1185">Reference proteome</keyword>
<dbReference type="EMBL" id="JAZGQL010000017">
    <property type="protein sequence ID" value="MEE6309717.1"/>
    <property type="molecule type" value="Genomic_DNA"/>
</dbReference>
<keyword evidence="1" id="KW-0732">Signal</keyword>
<dbReference type="RefSeq" id="WP_331209962.1">
    <property type="nucleotide sequence ID" value="NZ_JAZGQL010000017.1"/>
</dbReference>
<evidence type="ECO:0000313" key="3">
    <source>
        <dbReference type="Proteomes" id="UP001339911"/>
    </source>
</evidence>
<accession>A0ABU7SIJ2</accession>
<evidence type="ECO:0008006" key="4">
    <source>
        <dbReference type="Google" id="ProtNLM"/>
    </source>
</evidence>
<feature type="signal peptide" evidence="1">
    <location>
        <begin position="1"/>
        <end position="20"/>
    </location>
</feature>
<evidence type="ECO:0000256" key="1">
    <source>
        <dbReference type="SAM" id="SignalP"/>
    </source>
</evidence>
<gene>
    <name evidence="2" type="ORF">V1634_23065</name>
</gene>
<comment type="caution">
    <text evidence="2">The sequence shown here is derived from an EMBL/GenBank/DDBJ whole genome shotgun (WGS) entry which is preliminary data.</text>
</comment>
<feature type="chain" id="PRO_5045765929" description="Lipoprotein" evidence="1">
    <location>
        <begin position="21"/>
        <end position="101"/>
    </location>
</feature>
<organism evidence="2 3">
    <name type="scientific">Plantactinospora veratri</name>
    <dbReference type="NCBI Taxonomy" id="1436122"/>
    <lineage>
        <taxon>Bacteria</taxon>
        <taxon>Bacillati</taxon>
        <taxon>Actinomycetota</taxon>
        <taxon>Actinomycetes</taxon>
        <taxon>Micromonosporales</taxon>
        <taxon>Micromonosporaceae</taxon>
        <taxon>Plantactinospora</taxon>
    </lineage>
</organism>
<dbReference type="PROSITE" id="PS51257">
    <property type="entry name" value="PROKAR_LIPOPROTEIN"/>
    <property type="match status" value="1"/>
</dbReference>
<sequence length="101" mass="10380">MVNILRTAAATLAATGLALALAGCADSGPDRDDVVAKVRTDPRMAGSPDKAINCLADWYMENATVEQREAFVAGETSTNPDEIAAVDGAVLNCLKMAAGTP</sequence>